<keyword evidence="3" id="KW-1185">Reference proteome</keyword>
<feature type="transmembrane region" description="Helical" evidence="1">
    <location>
        <begin position="65"/>
        <end position="81"/>
    </location>
</feature>
<protein>
    <recommendedName>
        <fullName evidence="4">Type II toxin-antitoxin system RelE/ParE family toxin</fullName>
    </recommendedName>
</protein>
<sequence length="83" mass="9207">MPKHGPRRAQITFHEVAERQLAALSDEDLARLDPVLVDISINPKLGDPVPSSPMLRDYRRGSVRVMYYATALGMVIVVAYAEA</sequence>
<evidence type="ECO:0008006" key="4">
    <source>
        <dbReference type="Google" id="ProtNLM"/>
    </source>
</evidence>
<organism evidence="2 3">
    <name type="scientific">Streptomyces monticola</name>
    <dbReference type="NCBI Taxonomy" id="2666263"/>
    <lineage>
        <taxon>Bacteria</taxon>
        <taxon>Bacillati</taxon>
        <taxon>Actinomycetota</taxon>
        <taxon>Actinomycetes</taxon>
        <taxon>Kitasatosporales</taxon>
        <taxon>Streptomycetaceae</taxon>
        <taxon>Streptomyces</taxon>
    </lineage>
</organism>
<evidence type="ECO:0000313" key="3">
    <source>
        <dbReference type="Proteomes" id="UP001596523"/>
    </source>
</evidence>
<keyword evidence="1" id="KW-1133">Transmembrane helix</keyword>
<reference evidence="3" key="1">
    <citation type="journal article" date="2019" name="Int. J. Syst. Evol. Microbiol.">
        <title>The Global Catalogue of Microorganisms (GCM) 10K type strain sequencing project: providing services to taxonomists for standard genome sequencing and annotation.</title>
        <authorList>
            <consortium name="The Broad Institute Genomics Platform"/>
            <consortium name="The Broad Institute Genome Sequencing Center for Infectious Disease"/>
            <person name="Wu L."/>
            <person name="Ma J."/>
        </authorList>
    </citation>
    <scope>NUCLEOTIDE SEQUENCE [LARGE SCALE GENOMIC DNA]</scope>
    <source>
        <strain evidence="3">SYNS20</strain>
    </source>
</reference>
<keyword evidence="1" id="KW-0812">Transmembrane</keyword>
<comment type="caution">
    <text evidence="2">The sequence shown here is derived from an EMBL/GenBank/DDBJ whole genome shotgun (WGS) entry which is preliminary data.</text>
</comment>
<accession>A0ABW2JK91</accession>
<dbReference type="RefSeq" id="WP_381831390.1">
    <property type="nucleotide sequence ID" value="NZ_JBHTCF010000006.1"/>
</dbReference>
<evidence type="ECO:0000313" key="2">
    <source>
        <dbReference type="EMBL" id="MFC7306044.1"/>
    </source>
</evidence>
<gene>
    <name evidence="2" type="ORF">ACFQVC_17685</name>
</gene>
<evidence type="ECO:0000256" key="1">
    <source>
        <dbReference type="SAM" id="Phobius"/>
    </source>
</evidence>
<name>A0ABW2JK91_9ACTN</name>
<dbReference type="Proteomes" id="UP001596523">
    <property type="component" value="Unassembled WGS sequence"/>
</dbReference>
<keyword evidence="1" id="KW-0472">Membrane</keyword>
<dbReference type="EMBL" id="JBHTCF010000006">
    <property type="protein sequence ID" value="MFC7306044.1"/>
    <property type="molecule type" value="Genomic_DNA"/>
</dbReference>
<proteinExistence type="predicted"/>